<sequence>MLAEPELERIITPLLVFELRGLLVVTGGADLRNGMMSSGEINTSPALYLW</sequence>
<organism evidence="1 2">
    <name type="scientific">Belnapia arida</name>
    <dbReference type="NCBI Taxonomy" id="2804533"/>
    <lineage>
        <taxon>Bacteria</taxon>
        <taxon>Pseudomonadati</taxon>
        <taxon>Pseudomonadota</taxon>
        <taxon>Alphaproteobacteria</taxon>
        <taxon>Acetobacterales</taxon>
        <taxon>Roseomonadaceae</taxon>
        <taxon>Belnapia</taxon>
    </lineage>
</organism>
<gene>
    <name evidence="1" type="ORF">JMJ56_23125</name>
</gene>
<reference evidence="1 2" key="1">
    <citation type="submission" date="2021-01" db="EMBL/GenBank/DDBJ databases">
        <title>Belnapia mucosa sp. nov. and Belnapia arida sp. nov., isolated from the Tabernas Desert (Almeria, Spain).</title>
        <authorList>
            <person name="Molina-Menor E."/>
            <person name="Vidal-Verdu A."/>
            <person name="Calonge A."/>
            <person name="Satari L."/>
            <person name="Pereto J."/>
            <person name="Porcar M."/>
        </authorList>
    </citation>
    <scope>NUCLEOTIDE SEQUENCE [LARGE SCALE GENOMIC DNA]</scope>
    <source>
        <strain evidence="1 2">T18</strain>
    </source>
</reference>
<name>A0ABS1U8R2_9PROT</name>
<dbReference type="Proteomes" id="UP000660885">
    <property type="component" value="Unassembled WGS sequence"/>
</dbReference>
<evidence type="ECO:0000313" key="1">
    <source>
        <dbReference type="EMBL" id="MBL6080910.1"/>
    </source>
</evidence>
<evidence type="ECO:0000313" key="2">
    <source>
        <dbReference type="Proteomes" id="UP000660885"/>
    </source>
</evidence>
<comment type="caution">
    <text evidence="1">The sequence shown here is derived from an EMBL/GenBank/DDBJ whole genome shotgun (WGS) entry which is preliminary data.</text>
</comment>
<proteinExistence type="predicted"/>
<protein>
    <submittedName>
        <fullName evidence="1">Uncharacterized protein</fullName>
    </submittedName>
</protein>
<accession>A0ABS1U8R2</accession>
<keyword evidence="2" id="KW-1185">Reference proteome</keyword>
<dbReference type="EMBL" id="JAETWB010000019">
    <property type="protein sequence ID" value="MBL6080910.1"/>
    <property type="molecule type" value="Genomic_DNA"/>
</dbReference>
<dbReference type="RefSeq" id="WP_202834139.1">
    <property type="nucleotide sequence ID" value="NZ_JAETWB010000019.1"/>
</dbReference>